<name>A0A6G0U926_APHGL</name>
<gene>
    <name evidence="1" type="ORF">AGLY_000996</name>
</gene>
<proteinExistence type="predicted"/>
<keyword evidence="2" id="KW-1185">Reference proteome</keyword>
<reference evidence="1 2" key="1">
    <citation type="submission" date="2019-08" db="EMBL/GenBank/DDBJ databases">
        <title>The genome of the soybean aphid Biotype 1, its phylome, world population structure and adaptation to the North American continent.</title>
        <authorList>
            <person name="Giordano R."/>
            <person name="Donthu R.K."/>
            <person name="Hernandez A.G."/>
            <person name="Wright C.L."/>
            <person name="Zimin A.V."/>
        </authorList>
    </citation>
    <scope>NUCLEOTIDE SEQUENCE [LARGE SCALE GENOMIC DNA]</scope>
    <source>
        <tissue evidence="1">Whole aphids</tissue>
    </source>
</reference>
<dbReference type="AlphaFoldDB" id="A0A6G0U926"/>
<evidence type="ECO:0008006" key="3">
    <source>
        <dbReference type="Google" id="ProtNLM"/>
    </source>
</evidence>
<sequence length="195" mass="23110">MQPCFCKLCTLKETKQVDVIYTGFRKAYDRTKHKTMMKILVSSGFGKSLLSWFRSLFYKCCNDYVINNIPYATVRFVKKQINKIWLKSYTTIGYVDMNVKIKNIALRIAWTTVEVMSYRGLNLSDENDLECKMSLMYEYLIIYCDIDWKLSLSKLTQLNGSNWFYQNFAKVGMLFQKNKKYFKIDVNNQINPKTK</sequence>
<accession>A0A6G0U926</accession>
<evidence type="ECO:0000313" key="2">
    <source>
        <dbReference type="Proteomes" id="UP000475862"/>
    </source>
</evidence>
<comment type="caution">
    <text evidence="1">The sequence shown here is derived from an EMBL/GenBank/DDBJ whole genome shotgun (WGS) entry which is preliminary data.</text>
</comment>
<organism evidence="1 2">
    <name type="scientific">Aphis glycines</name>
    <name type="common">Soybean aphid</name>
    <dbReference type="NCBI Taxonomy" id="307491"/>
    <lineage>
        <taxon>Eukaryota</taxon>
        <taxon>Metazoa</taxon>
        <taxon>Ecdysozoa</taxon>
        <taxon>Arthropoda</taxon>
        <taxon>Hexapoda</taxon>
        <taxon>Insecta</taxon>
        <taxon>Pterygota</taxon>
        <taxon>Neoptera</taxon>
        <taxon>Paraneoptera</taxon>
        <taxon>Hemiptera</taxon>
        <taxon>Sternorrhyncha</taxon>
        <taxon>Aphidomorpha</taxon>
        <taxon>Aphidoidea</taxon>
        <taxon>Aphididae</taxon>
        <taxon>Aphidini</taxon>
        <taxon>Aphis</taxon>
        <taxon>Aphis</taxon>
    </lineage>
</organism>
<dbReference type="Proteomes" id="UP000475862">
    <property type="component" value="Unassembled WGS sequence"/>
</dbReference>
<dbReference type="EMBL" id="VYZN01000001">
    <property type="protein sequence ID" value="KAE9545453.1"/>
    <property type="molecule type" value="Genomic_DNA"/>
</dbReference>
<evidence type="ECO:0000313" key="1">
    <source>
        <dbReference type="EMBL" id="KAE9545453.1"/>
    </source>
</evidence>
<protein>
    <recommendedName>
        <fullName evidence="3">Reverse transcriptase domain-containing protein</fullName>
    </recommendedName>
</protein>
<dbReference type="OrthoDB" id="426210at2759"/>